<dbReference type="HAMAP" id="MF_00461">
    <property type="entry name" value="RsxC_RnfC"/>
    <property type="match status" value="1"/>
</dbReference>
<keyword evidence="7 8" id="KW-0411">Iron-sulfur</keyword>
<dbReference type="InterPro" id="IPR010208">
    <property type="entry name" value="Ion_transpt_RnfC/RsxC"/>
</dbReference>
<evidence type="ECO:0000256" key="5">
    <source>
        <dbReference type="ARBA" id="ARBA00022982"/>
    </source>
</evidence>
<dbReference type="Gene3D" id="3.40.50.11540">
    <property type="entry name" value="NADH-ubiquinone oxidoreductase 51kDa subunit"/>
    <property type="match status" value="1"/>
</dbReference>
<dbReference type="Pfam" id="PF10531">
    <property type="entry name" value="SLBB"/>
    <property type="match status" value="1"/>
</dbReference>
<dbReference type="AlphaFoldDB" id="A0A926I931"/>
<accession>A0A926I931</accession>
<keyword evidence="8" id="KW-1278">Translocase</keyword>
<keyword evidence="6 8" id="KW-0408">Iron</keyword>
<dbReference type="InterPro" id="IPR017896">
    <property type="entry name" value="4Fe4S_Fe-S-bd"/>
</dbReference>
<dbReference type="GO" id="GO:0051539">
    <property type="term" value="F:4 iron, 4 sulfur cluster binding"/>
    <property type="evidence" value="ECO:0007669"/>
    <property type="project" value="UniProtKB-KW"/>
</dbReference>
<dbReference type="InterPro" id="IPR011538">
    <property type="entry name" value="Nuo51_FMN-bd"/>
</dbReference>
<dbReference type="NCBIfam" id="NF003454">
    <property type="entry name" value="PRK05035.1"/>
    <property type="match status" value="1"/>
</dbReference>
<dbReference type="PROSITE" id="PS00198">
    <property type="entry name" value="4FE4S_FER_1"/>
    <property type="match status" value="1"/>
</dbReference>
<keyword evidence="4 8" id="KW-0677">Repeat</keyword>
<feature type="binding site" evidence="8">
    <location>
        <position position="411"/>
    </location>
    <ligand>
        <name>[4Fe-4S] cluster</name>
        <dbReference type="ChEBI" id="CHEBI:49883"/>
        <label>2</label>
    </ligand>
</feature>
<keyword evidence="5 8" id="KW-0249">Electron transport</keyword>
<keyword evidence="8" id="KW-1003">Cell membrane</keyword>
<dbReference type="GO" id="GO:0009055">
    <property type="term" value="F:electron transfer activity"/>
    <property type="evidence" value="ECO:0007669"/>
    <property type="project" value="InterPro"/>
</dbReference>
<dbReference type="NCBIfam" id="TIGR01945">
    <property type="entry name" value="rnfC"/>
    <property type="match status" value="1"/>
</dbReference>
<feature type="domain" description="4Fe-4S ferredoxin-type" evidence="9">
    <location>
        <begin position="399"/>
        <end position="428"/>
    </location>
</feature>
<dbReference type="RefSeq" id="WP_249332448.1">
    <property type="nucleotide sequence ID" value="NZ_JACRSY010000009.1"/>
</dbReference>
<dbReference type="PANTHER" id="PTHR43034:SF2">
    <property type="entry name" value="ION-TRANSLOCATING OXIDOREDUCTASE COMPLEX SUBUNIT C"/>
    <property type="match status" value="1"/>
</dbReference>
<dbReference type="PANTHER" id="PTHR43034">
    <property type="entry name" value="ION-TRANSLOCATING OXIDOREDUCTASE COMPLEX SUBUNIT C"/>
    <property type="match status" value="1"/>
</dbReference>
<dbReference type="GO" id="GO:0022900">
    <property type="term" value="P:electron transport chain"/>
    <property type="evidence" value="ECO:0007669"/>
    <property type="project" value="UniProtKB-UniRule"/>
</dbReference>
<keyword evidence="8" id="KW-0472">Membrane</keyword>
<evidence type="ECO:0000256" key="4">
    <source>
        <dbReference type="ARBA" id="ARBA00022737"/>
    </source>
</evidence>
<dbReference type="InterPro" id="IPR017900">
    <property type="entry name" value="4Fe4S_Fe_S_CS"/>
</dbReference>
<evidence type="ECO:0000256" key="3">
    <source>
        <dbReference type="ARBA" id="ARBA00022723"/>
    </source>
</evidence>
<dbReference type="InterPro" id="IPR026902">
    <property type="entry name" value="RnfC_N"/>
</dbReference>
<dbReference type="GO" id="GO:0046872">
    <property type="term" value="F:metal ion binding"/>
    <property type="evidence" value="ECO:0007669"/>
    <property type="project" value="UniProtKB-KW"/>
</dbReference>
<evidence type="ECO:0000256" key="8">
    <source>
        <dbReference type="HAMAP-Rule" id="MF_00461"/>
    </source>
</evidence>
<name>A0A926I931_9FIRM</name>
<feature type="binding site" evidence="8">
    <location>
        <position position="375"/>
    </location>
    <ligand>
        <name>[4Fe-4S] cluster</name>
        <dbReference type="ChEBI" id="CHEBI:49883"/>
        <label>1</label>
    </ligand>
</feature>
<evidence type="ECO:0000313" key="11">
    <source>
        <dbReference type="Proteomes" id="UP000655830"/>
    </source>
</evidence>
<dbReference type="SUPFAM" id="SSF142019">
    <property type="entry name" value="Nqo1 FMN-binding domain-like"/>
    <property type="match status" value="1"/>
</dbReference>
<comment type="cofactor">
    <cofactor evidence="8">
        <name>[4Fe-4S] cluster</name>
        <dbReference type="ChEBI" id="CHEBI:49883"/>
    </cofactor>
    <text evidence="8">Binds 2 [4Fe-4S] clusters per subunit.</text>
</comment>
<keyword evidence="3 8" id="KW-0479">Metal-binding</keyword>
<dbReference type="EC" id="7.-.-.-" evidence="8"/>
<dbReference type="PROSITE" id="PS51379">
    <property type="entry name" value="4FE4S_FER_2"/>
    <property type="match status" value="2"/>
</dbReference>
<comment type="caution">
    <text evidence="10">The sequence shown here is derived from an EMBL/GenBank/DDBJ whole genome shotgun (WGS) entry which is preliminary data.</text>
</comment>
<proteinExistence type="inferred from homology"/>
<dbReference type="Gene3D" id="3.30.70.20">
    <property type="match status" value="1"/>
</dbReference>
<dbReference type="InterPro" id="IPR037225">
    <property type="entry name" value="Nuo51_FMN-bd_sf"/>
</dbReference>
<evidence type="ECO:0000259" key="9">
    <source>
        <dbReference type="PROSITE" id="PS51379"/>
    </source>
</evidence>
<reference evidence="10" key="1">
    <citation type="submission" date="2020-08" db="EMBL/GenBank/DDBJ databases">
        <title>Genome public.</title>
        <authorList>
            <person name="Liu C."/>
            <person name="Sun Q."/>
        </authorList>
    </citation>
    <scope>NUCLEOTIDE SEQUENCE</scope>
    <source>
        <strain evidence="10">NSJ-12</strain>
    </source>
</reference>
<evidence type="ECO:0000313" key="10">
    <source>
        <dbReference type="EMBL" id="MBC8579350.1"/>
    </source>
</evidence>
<comment type="subunit">
    <text evidence="8">The complex is composed of six subunits: RnfA, RnfB, RnfC, RnfD, RnfE and RnfG.</text>
</comment>
<comment type="function">
    <text evidence="8">Part of a membrane-bound complex that couples electron transfer with translocation of ions across the membrane.</text>
</comment>
<feature type="binding site" evidence="8">
    <location>
        <position position="372"/>
    </location>
    <ligand>
        <name>[4Fe-4S] cluster</name>
        <dbReference type="ChEBI" id="CHEBI:49883"/>
        <label>1</label>
    </ligand>
</feature>
<organism evidence="10 11">
    <name type="scientific">Zhenhengia yiwuensis</name>
    <dbReference type="NCBI Taxonomy" id="2763666"/>
    <lineage>
        <taxon>Bacteria</taxon>
        <taxon>Bacillati</taxon>
        <taxon>Bacillota</taxon>
        <taxon>Clostridia</taxon>
        <taxon>Lachnospirales</taxon>
        <taxon>Lachnospiraceae</taxon>
        <taxon>Zhenhengia</taxon>
    </lineage>
</organism>
<feature type="binding site" evidence="8">
    <location>
        <position position="418"/>
    </location>
    <ligand>
        <name>[4Fe-4S] cluster</name>
        <dbReference type="ChEBI" id="CHEBI:49883"/>
        <label>1</label>
    </ligand>
</feature>
<protein>
    <recommendedName>
        <fullName evidence="8">Ion-translocating oxidoreductase complex subunit C</fullName>
        <ecNumber evidence="8">7.-.-.-</ecNumber>
    </recommendedName>
    <alternativeName>
        <fullName evidence="8">Rnf electron transport complex subunit C</fullName>
    </alternativeName>
</protein>
<dbReference type="SUPFAM" id="SSF46548">
    <property type="entry name" value="alpha-helical ferredoxin"/>
    <property type="match status" value="1"/>
</dbReference>
<dbReference type="Pfam" id="PF01512">
    <property type="entry name" value="Complex1_51K"/>
    <property type="match status" value="1"/>
</dbReference>
<keyword evidence="11" id="KW-1185">Reference proteome</keyword>
<feature type="binding site" evidence="8">
    <location>
        <position position="414"/>
    </location>
    <ligand>
        <name>[4Fe-4S] cluster</name>
        <dbReference type="ChEBI" id="CHEBI:49883"/>
        <label>2</label>
    </ligand>
</feature>
<dbReference type="GO" id="GO:0005886">
    <property type="term" value="C:plasma membrane"/>
    <property type="evidence" value="ECO:0007669"/>
    <property type="project" value="UniProtKB-SubCell"/>
</dbReference>
<dbReference type="InterPro" id="IPR019554">
    <property type="entry name" value="Soluble_ligand-bd"/>
</dbReference>
<evidence type="ECO:0000256" key="2">
    <source>
        <dbReference type="ARBA" id="ARBA00022485"/>
    </source>
</evidence>
<feature type="binding site" evidence="8">
    <location>
        <position position="408"/>
    </location>
    <ligand>
        <name>[4Fe-4S] cluster</name>
        <dbReference type="ChEBI" id="CHEBI:49883"/>
        <label>2</label>
    </ligand>
</feature>
<dbReference type="Pfam" id="PF12838">
    <property type="entry name" value="Fer4_7"/>
    <property type="match status" value="1"/>
</dbReference>
<comment type="similarity">
    <text evidence="8">Belongs to the 4Fe4S bacterial-type ferredoxin family. RnfC subfamily.</text>
</comment>
<feature type="domain" description="4Fe-4S ferredoxin-type" evidence="9">
    <location>
        <begin position="360"/>
        <end position="389"/>
    </location>
</feature>
<gene>
    <name evidence="10" type="primary">rsxC</name>
    <name evidence="8" type="synonym">rnfC</name>
    <name evidence="10" type="ORF">H8718_07400</name>
</gene>
<comment type="subcellular location">
    <subcellularLocation>
        <location evidence="8">Cell membrane</location>
        <topology evidence="8">Peripheral membrane protein</topology>
    </subcellularLocation>
</comment>
<keyword evidence="1 8" id="KW-0813">Transport</keyword>
<feature type="binding site" evidence="8">
    <location>
        <position position="379"/>
    </location>
    <ligand>
        <name>[4Fe-4S] cluster</name>
        <dbReference type="ChEBI" id="CHEBI:49883"/>
        <label>2</label>
    </ligand>
</feature>
<evidence type="ECO:0000256" key="6">
    <source>
        <dbReference type="ARBA" id="ARBA00023004"/>
    </source>
</evidence>
<dbReference type="EMBL" id="JACRSY010000009">
    <property type="protein sequence ID" value="MBC8579350.1"/>
    <property type="molecule type" value="Genomic_DNA"/>
</dbReference>
<dbReference type="Pfam" id="PF13375">
    <property type="entry name" value="RnfC_N"/>
    <property type="match status" value="1"/>
</dbReference>
<keyword evidence="2 8" id="KW-0004">4Fe-4S</keyword>
<feature type="binding site" evidence="8">
    <location>
        <position position="369"/>
    </location>
    <ligand>
        <name>[4Fe-4S] cluster</name>
        <dbReference type="ChEBI" id="CHEBI:49883"/>
        <label>1</label>
    </ligand>
</feature>
<dbReference type="Proteomes" id="UP000655830">
    <property type="component" value="Unassembled WGS sequence"/>
</dbReference>
<evidence type="ECO:0000256" key="7">
    <source>
        <dbReference type="ARBA" id="ARBA00023014"/>
    </source>
</evidence>
<evidence type="ECO:0000256" key="1">
    <source>
        <dbReference type="ARBA" id="ARBA00022448"/>
    </source>
</evidence>
<sequence>MKLLSFKKGIHPKYYKELTRDKTIELLMPKDELVYPMQQHIGSPCKPIVKKGDHVLVGQKIGEETGYVCAPIYSTVSGIVKAVEERLNFQGMQVLSVVVVNDYTYEEVPHLQEAPFRDYKTLTKEEIVEIVKEAGLVGMGGATFPTHIKLSPPAHKIIKHIIINGAECEPYLTSDHRIMLEEGTCIIDGIKILLHMFSEATASIGIEDNKKDAISHLKELCQGEPKIEVEVLETKYPQGSEKHLIYAITGKEVPSGKLPADIGAIVLNIDSVVAIWRAVTKHRPIMRRIVTVSGKGVDKPSNFKVRLGMSYRELLEAAGWDERRTVRIISGGPMMGTALSSVDVPVGKGTSAILCLTAEEIGEYEMSNCIRCGRCVEACAMRLVPNTLHQAALNKDDETFMAYHGMDCIECGSCSYVCPARRPIVQTIRTEKNRIRRK</sequence>